<dbReference type="RefSeq" id="WP_114494903.1">
    <property type="nucleotide sequence ID" value="NZ_QPJW01000001.1"/>
</dbReference>
<organism evidence="3 4">
    <name type="scientific">Fontibacillus phaseoli</name>
    <dbReference type="NCBI Taxonomy" id="1416533"/>
    <lineage>
        <taxon>Bacteria</taxon>
        <taxon>Bacillati</taxon>
        <taxon>Bacillota</taxon>
        <taxon>Bacilli</taxon>
        <taxon>Bacillales</taxon>
        <taxon>Paenibacillaceae</taxon>
        <taxon>Fontibacillus</taxon>
    </lineage>
</organism>
<name>A0A369BN46_9BACL</name>
<evidence type="ECO:0000256" key="1">
    <source>
        <dbReference type="ARBA" id="ARBA00022729"/>
    </source>
</evidence>
<protein>
    <submittedName>
        <fullName evidence="3">Uncharacterized protein DUF4352</fullName>
    </submittedName>
</protein>
<dbReference type="Proteomes" id="UP000253090">
    <property type="component" value="Unassembled WGS sequence"/>
</dbReference>
<dbReference type="Gene3D" id="2.60.40.1240">
    <property type="match status" value="1"/>
</dbReference>
<dbReference type="EMBL" id="QPJW01000001">
    <property type="protein sequence ID" value="RCX22973.1"/>
    <property type="molecule type" value="Genomic_DNA"/>
</dbReference>
<proteinExistence type="predicted"/>
<evidence type="ECO:0000313" key="4">
    <source>
        <dbReference type="Proteomes" id="UP000253090"/>
    </source>
</evidence>
<gene>
    <name evidence="3" type="ORF">DFP94_101562</name>
</gene>
<evidence type="ECO:0000259" key="2">
    <source>
        <dbReference type="Pfam" id="PF11611"/>
    </source>
</evidence>
<keyword evidence="1" id="KW-0732">Signal</keyword>
<sequence>MSDKKKLFILFGALILVMSALLIALVSKDSKEEREAKIHKFSIGEVVRVEDFDFIIHSVNRDGSIVTLEASATNRTKSSKTVMSHRIKLRDLDGNLYDPTNGGNSIGTLNPNATGKSQITFELPVSATRFYVAINEDSDDHSDYPDTVLVTTE</sequence>
<dbReference type="AlphaFoldDB" id="A0A369BN46"/>
<comment type="caution">
    <text evidence="3">The sequence shown here is derived from an EMBL/GenBank/DDBJ whole genome shotgun (WGS) entry which is preliminary data.</text>
</comment>
<reference evidence="3 4" key="1">
    <citation type="submission" date="2018-07" db="EMBL/GenBank/DDBJ databases">
        <title>Genomic Encyclopedia of Type Strains, Phase III (KMG-III): the genomes of soil and plant-associated and newly described type strains.</title>
        <authorList>
            <person name="Whitman W."/>
        </authorList>
    </citation>
    <scope>NUCLEOTIDE SEQUENCE [LARGE SCALE GENOMIC DNA]</scope>
    <source>
        <strain evidence="3 4">CECT 8333</strain>
    </source>
</reference>
<dbReference type="InterPro" id="IPR029050">
    <property type="entry name" value="Immunoprotect_excell_Ig-like"/>
</dbReference>
<dbReference type="InterPro" id="IPR029051">
    <property type="entry name" value="DUF4352"/>
</dbReference>
<accession>A0A369BN46</accession>
<dbReference type="Pfam" id="PF11611">
    <property type="entry name" value="DUF4352"/>
    <property type="match status" value="1"/>
</dbReference>
<feature type="domain" description="DUF4352" evidence="2">
    <location>
        <begin position="42"/>
        <end position="131"/>
    </location>
</feature>
<evidence type="ECO:0000313" key="3">
    <source>
        <dbReference type="EMBL" id="RCX22973.1"/>
    </source>
</evidence>
<keyword evidence="4" id="KW-1185">Reference proteome</keyword>